<evidence type="ECO:0000256" key="1">
    <source>
        <dbReference type="SAM" id="MobiDB-lite"/>
    </source>
</evidence>
<dbReference type="Proteomes" id="UP001165122">
    <property type="component" value="Unassembled WGS sequence"/>
</dbReference>
<organism evidence="2 3">
    <name type="scientific">Triparma laevis f. longispina</name>
    <dbReference type="NCBI Taxonomy" id="1714387"/>
    <lineage>
        <taxon>Eukaryota</taxon>
        <taxon>Sar</taxon>
        <taxon>Stramenopiles</taxon>
        <taxon>Ochrophyta</taxon>
        <taxon>Bolidophyceae</taxon>
        <taxon>Parmales</taxon>
        <taxon>Triparmaceae</taxon>
        <taxon>Triparma</taxon>
    </lineage>
</organism>
<comment type="caution">
    <text evidence="2">The sequence shown here is derived from an EMBL/GenBank/DDBJ whole genome shotgun (WGS) entry which is preliminary data.</text>
</comment>
<feature type="compositionally biased region" description="Basic residues" evidence="1">
    <location>
        <begin position="480"/>
        <end position="492"/>
    </location>
</feature>
<accession>A0A9W7AIU3</accession>
<feature type="region of interest" description="Disordered" evidence="1">
    <location>
        <begin position="388"/>
        <end position="504"/>
    </location>
</feature>
<dbReference type="OrthoDB" id="67750at2759"/>
<sequence>MASPGKTDSVARQLRLQKVRESSIGSTALLEKKHRQVYELQGIKTLEKMKIDDKDKLAALKKSRESSSSPAKSTTEQNPATSSSPTSPVSSYLPTIKPDSDDVIGIDKPMEDVIWKQRTQSAKIDNRPASREVLQPELSKYHSRLSKKRREELKDRISDKVNLIGSKIKTSVLEEKKYMDSKQIFHPNANAQRAHSNLLVKLQRTLNPHIMEEIVLKEMIRDDKRNLTSEEIDQLENKFGKMFQGTAFGNILHVHRKDDEIDPETELSTKMKVKPVLGNGPLDTSVTRNSEELKDQGILDYEAFKTMSSRPSTRGALAEDEDEAFSDGFRNFRHIESLASKSKARNNKNQDTEPLAFNNYGIYSGVLTKAEAPDKSGLGESVKNRVWHDSERSGRRANYAERHSPVKGFTSSFDNKNRVSLEEQSIERHLGVTGGGQVGGEEDARRTVVKETATTQRFGEGAKSPKREESKSATPTSSSKRSRASQIKRSRRQSTEESGTVMKEAERLQTRLEVAWTKLETPMIKKLQYLEKYAHNNFSAKLPASVQLWEKASLIVPLRERVVKILKEMKAGGRVPPKDIKQNLVGLEASGCQVDPPPIYYFEQRLDTGDVNDEELLTVFETFDDRGNSEKDKYMIDTKAWLTEILRNIDEYVYKLGDDLQDEVGEVVMYKGNPYAIEKL</sequence>
<name>A0A9W7AIU3_9STRA</name>
<protein>
    <submittedName>
        <fullName evidence="2">Uncharacterized protein</fullName>
    </submittedName>
</protein>
<dbReference type="EMBL" id="BRXW01000638">
    <property type="protein sequence ID" value="GMH71371.1"/>
    <property type="molecule type" value="Genomic_DNA"/>
</dbReference>
<dbReference type="AlphaFoldDB" id="A0A9W7AIU3"/>
<feature type="region of interest" description="Disordered" evidence="1">
    <location>
        <begin position="57"/>
        <end position="105"/>
    </location>
</feature>
<feature type="compositionally biased region" description="Basic and acidic residues" evidence="1">
    <location>
        <begin position="415"/>
        <end position="430"/>
    </location>
</feature>
<evidence type="ECO:0000313" key="3">
    <source>
        <dbReference type="Proteomes" id="UP001165122"/>
    </source>
</evidence>
<evidence type="ECO:0000313" key="2">
    <source>
        <dbReference type="EMBL" id="GMH71371.1"/>
    </source>
</evidence>
<feature type="compositionally biased region" description="Basic and acidic residues" evidence="1">
    <location>
        <begin position="388"/>
        <end position="404"/>
    </location>
</feature>
<feature type="compositionally biased region" description="Low complexity" evidence="1">
    <location>
        <begin position="81"/>
        <end position="95"/>
    </location>
</feature>
<keyword evidence="3" id="KW-1185">Reference proteome</keyword>
<gene>
    <name evidence="2" type="ORF">TrLO_g3870</name>
</gene>
<reference evidence="3" key="1">
    <citation type="journal article" date="2023" name="Commun. Biol.">
        <title>Genome analysis of Parmales, the sister group of diatoms, reveals the evolutionary specialization of diatoms from phago-mixotrophs to photoautotrophs.</title>
        <authorList>
            <person name="Ban H."/>
            <person name="Sato S."/>
            <person name="Yoshikawa S."/>
            <person name="Yamada K."/>
            <person name="Nakamura Y."/>
            <person name="Ichinomiya M."/>
            <person name="Sato N."/>
            <person name="Blanc-Mathieu R."/>
            <person name="Endo H."/>
            <person name="Kuwata A."/>
            <person name="Ogata H."/>
        </authorList>
    </citation>
    <scope>NUCLEOTIDE SEQUENCE [LARGE SCALE GENOMIC DNA]</scope>
    <source>
        <strain evidence="3">NIES 3700</strain>
    </source>
</reference>
<proteinExistence type="predicted"/>